<gene>
    <name evidence="3" type="ORF">PENTCL1PPCAC_4355</name>
</gene>
<dbReference type="Pfam" id="PF02798">
    <property type="entry name" value="GST_N"/>
    <property type="match status" value="1"/>
</dbReference>
<dbReference type="Gene3D" id="3.40.30.10">
    <property type="entry name" value="Glutaredoxin"/>
    <property type="match status" value="1"/>
</dbReference>
<keyword evidence="4" id="KW-1185">Reference proteome</keyword>
<dbReference type="InterPro" id="IPR050213">
    <property type="entry name" value="GST_superfamily"/>
</dbReference>
<dbReference type="InterPro" id="IPR010987">
    <property type="entry name" value="Glutathione-S-Trfase_C-like"/>
</dbReference>
<dbReference type="GO" id="GO:0006749">
    <property type="term" value="P:glutathione metabolic process"/>
    <property type="evidence" value="ECO:0007669"/>
    <property type="project" value="TreeGrafter"/>
</dbReference>
<organism evidence="3 4">
    <name type="scientific">Pristionchus entomophagus</name>
    <dbReference type="NCBI Taxonomy" id="358040"/>
    <lineage>
        <taxon>Eukaryota</taxon>
        <taxon>Metazoa</taxon>
        <taxon>Ecdysozoa</taxon>
        <taxon>Nematoda</taxon>
        <taxon>Chromadorea</taxon>
        <taxon>Rhabditida</taxon>
        <taxon>Rhabditina</taxon>
        <taxon>Diplogasteromorpha</taxon>
        <taxon>Diplogasteroidea</taxon>
        <taxon>Neodiplogasteridae</taxon>
        <taxon>Pristionchus</taxon>
    </lineage>
</organism>
<accession>A0AAV5SIB7</accession>
<dbReference type="SFLD" id="SFLDG01205">
    <property type="entry name" value="AMPS.1"/>
    <property type="match status" value="1"/>
</dbReference>
<dbReference type="EMBL" id="BTSX01000001">
    <property type="protein sequence ID" value="GMS82180.1"/>
    <property type="molecule type" value="Genomic_DNA"/>
</dbReference>
<feature type="domain" description="GST N-terminal" evidence="1">
    <location>
        <begin position="3"/>
        <end position="84"/>
    </location>
</feature>
<dbReference type="Proteomes" id="UP001432027">
    <property type="component" value="Unassembled WGS sequence"/>
</dbReference>
<dbReference type="SFLD" id="SFLDS00019">
    <property type="entry name" value="Glutathione_Transferase_(cytos"/>
    <property type="match status" value="1"/>
</dbReference>
<evidence type="ECO:0000313" key="3">
    <source>
        <dbReference type="EMBL" id="GMS82180.1"/>
    </source>
</evidence>
<dbReference type="InterPro" id="IPR004045">
    <property type="entry name" value="Glutathione_S-Trfase_N"/>
</dbReference>
<dbReference type="SUPFAM" id="SSF52833">
    <property type="entry name" value="Thioredoxin-like"/>
    <property type="match status" value="1"/>
</dbReference>
<dbReference type="AlphaFoldDB" id="A0AAV5SIB7"/>
<dbReference type="InterPro" id="IPR040079">
    <property type="entry name" value="Glutathione_S-Trfase"/>
</dbReference>
<evidence type="ECO:0008006" key="5">
    <source>
        <dbReference type="Google" id="ProtNLM"/>
    </source>
</evidence>
<dbReference type="SUPFAM" id="SSF47616">
    <property type="entry name" value="GST C-terminal domain-like"/>
    <property type="match status" value="1"/>
</dbReference>
<dbReference type="FunFam" id="3.40.30.10:FF:000189">
    <property type="entry name" value="Glutathione S-Transferase"/>
    <property type="match status" value="1"/>
</dbReference>
<dbReference type="InterPro" id="IPR036249">
    <property type="entry name" value="Thioredoxin-like_sf"/>
</dbReference>
<feature type="domain" description="GST C-terminal" evidence="2">
    <location>
        <begin position="86"/>
        <end position="211"/>
    </location>
</feature>
<sequence>AMPVYKLYYFDIRDLGEFIRQTLALAGVEFEDVRLPRVYDGPPWSEFKNKTPFGKIPVLEVDGKQISQSHAIARFVASQHGLAGTTPFEAAWVDAIADQWKDFHSEFRKYSYVKLGFCEGDVEALKAEYGIPCRDKFFSLIEKQLKETASGFLVGQSVTWVDLLIAESVQVVLGADPSFLNSFPEVKKHEKKIHAIPQIKNWIEHRPLQNR</sequence>
<dbReference type="PROSITE" id="PS50405">
    <property type="entry name" value="GST_CTER"/>
    <property type="match status" value="1"/>
</dbReference>
<evidence type="ECO:0000259" key="1">
    <source>
        <dbReference type="PROSITE" id="PS50404"/>
    </source>
</evidence>
<dbReference type="PANTHER" id="PTHR11571">
    <property type="entry name" value="GLUTATHIONE S-TRANSFERASE"/>
    <property type="match status" value="1"/>
</dbReference>
<reference evidence="3" key="1">
    <citation type="submission" date="2023-10" db="EMBL/GenBank/DDBJ databases">
        <title>Genome assembly of Pristionchus species.</title>
        <authorList>
            <person name="Yoshida K."/>
            <person name="Sommer R.J."/>
        </authorList>
    </citation>
    <scope>NUCLEOTIDE SEQUENCE</scope>
    <source>
        <strain evidence="3">RS0144</strain>
    </source>
</reference>
<dbReference type="PROSITE" id="PS50404">
    <property type="entry name" value="GST_NTER"/>
    <property type="match status" value="1"/>
</dbReference>
<dbReference type="InterPro" id="IPR036282">
    <property type="entry name" value="Glutathione-S-Trfase_C_sf"/>
</dbReference>
<dbReference type="Gene3D" id="1.20.1050.10">
    <property type="match status" value="1"/>
</dbReference>
<name>A0AAV5SIB7_9BILA</name>
<dbReference type="InterPro" id="IPR004046">
    <property type="entry name" value="GST_C"/>
</dbReference>
<evidence type="ECO:0000259" key="2">
    <source>
        <dbReference type="PROSITE" id="PS50405"/>
    </source>
</evidence>
<dbReference type="GO" id="GO:0004364">
    <property type="term" value="F:glutathione transferase activity"/>
    <property type="evidence" value="ECO:0007669"/>
    <property type="project" value="UniProtKB-ARBA"/>
</dbReference>
<dbReference type="CDD" id="cd03039">
    <property type="entry name" value="GST_N_Sigma_like"/>
    <property type="match status" value="1"/>
</dbReference>
<dbReference type="FunFam" id="1.20.1050.10:FF:000044">
    <property type="entry name" value="Glutathione S-transferase"/>
    <property type="match status" value="1"/>
</dbReference>
<dbReference type="CDD" id="cd03192">
    <property type="entry name" value="GST_C_Sigma_like"/>
    <property type="match status" value="1"/>
</dbReference>
<comment type="caution">
    <text evidence="3">The sequence shown here is derived from an EMBL/GenBank/DDBJ whole genome shotgun (WGS) entry which is preliminary data.</text>
</comment>
<protein>
    <recommendedName>
        <fullName evidence="5">Glutathione S-transferase</fullName>
    </recommendedName>
</protein>
<proteinExistence type="predicted"/>
<evidence type="ECO:0000313" key="4">
    <source>
        <dbReference type="Proteomes" id="UP001432027"/>
    </source>
</evidence>
<dbReference type="SFLD" id="SFLDG00363">
    <property type="entry name" value="AMPS_(cytGST):_Alpha-__Mu-__Pi"/>
    <property type="match status" value="1"/>
</dbReference>
<dbReference type="PANTHER" id="PTHR11571:SF256">
    <property type="entry name" value="GST C-TERMINAL DOMAIN-CONTAINING PROTEIN-RELATED"/>
    <property type="match status" value="1"/>
</dbReference>
<feature type="non-terminal residue" evidence="3">
    <location>
        <position position="1"/>
    </location>
</feature>
<dbReference type="Pfam" id="PF14497">
    <property type="entry name" value="GST_C_3"/>
    <property type="match status" value="1"/>
</dbReference>